<dbReference type="Pfam" id="PF06699">
    <property type="entry name" value="PIG-F"/>
    <property type="match status" value="1"/>
</dbReference>
<evidence type="ECO:0000256" key="3">
    <source>
        <dbReference type="ARBA" id="ARBA00022502"/>
    </source>
</evidence>
<name>A0A164MNY2_9CRUS</name>
<gene>
    <name evidence="8" type="ORF">APZ42_031651</name>
</gene>
<comment type="pathway">
    <text evidence="2">Glycolipid biosynthesis; glycosylphosphatidylinositol-anchor biosynthesis.</text>
</comment>
<dbReference type="GO" id="GO:0006506">
    <property type="term" value="P:GPI anchor biosynthetic process"/>
    <property type="evidence" value="ECO:0007669"/>
    <property type="project" value="UniProtKB-UniPathway"/>
</dbReference>
<dbReference type="GO" id="GO:0005789">
    <property type="term" value="C:endoplasmic reticulum membrane"/>
    <property type="evidence" value="ECO:0007669"/>
    <property type="project" value="UniProtKB-SubCell"/>
</dbReference>
<comment type="caution">
    <text evidence="8">The sequence shown here is derived from an EMBL/GenBank/DDBJ whole genome shotgun (WGS) entry which is preliminary data.</text>
</comment>
<dbReference type="OrthoDB" id="17366at2759"/>
<dbReference type="InterPro" id="IPR009580">
    <property type="entry name" value="GPI_biosynthesis_protein_Pig-F"/>
</dbReference>
<dbReference type="UniPathway" id="UPA00196"/>
<dbReference type="STRING" id="35525.A0A164MNY2"/>
<keyword evidence="4" id="KW-0812">Transmembrane</keyword>
<keyword evidence="9" id="KW-1185">Reference proteome</keyword>
<evidence type="ECO:0000256" key="5">
    <source>
        <dbReference type="ARBA" id="ARBA00022824"/>
    </source>
</evidence>
<dbReference type="EMBL" id="LRGB01002992">
    <property type="protein sequence ID" value="KZS05224.1"/>
    <property type="molecule type" value="Genomic_DNA"/>
</dbReference>
<evidence type="ECO:0000313" key="8">
    <source>
        <dbReference type="EMBL" id="KZS05224.1"/>
    </source>
</evidence>
<evidence type="ECO:0000256" key="4">
    <source>
        <dbReference type="ARBA" id="ARBA00022692"/>
    </source>
</evidence>
<protein>
    <submittedName>
        <fullName evidence="8">Putative Phosphatidylinositol-glycan biosynthesis class F protein</fullName>
    </submittedName>
</protein>
<organism evidence="8 9">
    <name type="scientific">Daphnia magna</name>
    <dbReference type="NCBI Taxonomy" id="35525"/>
    <lineage>
        <taxon>Eukaryota</taxon>
        <taxon>Metazoa</taxon>
        <taxon>Ecdysozoa</taxon>
        <taxon>Arthropoda</taxon>
        <taxon>Crustacea</taxon>
        <taxon>Branchiopoda</taxon>
        <taxon>Diplostraca</taxon>
        <taxon>Cladocera</taxon>
        <taxon>Anomopoda</taxon>
        <taxon>Daphniidae</taxon>
        <taxon>Daphnia</taxon>
    </lineage>
</organism>
<comment type="subcellular location">
    <subcellularLocation>
        <location evidence="1">Endoplasmic reticulum membrane</location>
        <topology evidence="1">Multi-pass membrane protein</topology>
    </subcellularLocation>
</comment>
<evidence type="ECO:0000256" key="7">
    <source>
        <dbReference type="ARBA" id="ARBA00023136"/>
    </source>
</evidence>
<keyword evidence="7" id="KW-0472">Membrane</keyword>
<evidence type="ECO:0000256" key="1">
    <source>
        <dbReference type="ARBA" id="ARBA00004477"/>
    </source>
</evidence>
<evidence type="ECO:0000313" key="9">
    <source>
        <dbReference type="Proteomes" id="UP000076858"/>
    </source>
</evidence>
<keyword evidence="6" id="KW-1133">Transmembrane helix</keyword>
<keyword evidence="3" id="KW-0337">GPI-anchor biosynthesis</keyword>
<evidence type="ECO:0000256" key="6">
    <source>
        <dbReference type="ARBA" id="ARBA00022989"/>
    </source>
</evidence>
<proteinExistence type="predicted"/>
<keyword evidence="5" id="KW-0256">Endoplasmic reticulum</keyword>
<sequence>MQSNWPRSATRIYEPIVSNETACCIWNAILCFFITVWRWRTEAKDETENLIQFRFCFLVLLINTTFSFVLSSSSHGWKHQLMLFFKYGLGSTVLIHVLCVLYGAPFLKYWDKTISFSVLLSALLLPSVTASGKLGKFLNFSNFDWMGTNELFICLGAWLGAFVIPLDWDRPWQVWPEPVGVGAVVGCGLGSLLKLMRSTINAAGYQMYWPTKLFVHERHV</sequence>
<evidence type="ECO:0000256" key="2">
    <source>
        <dbReference type="ARBA" id="ARBA00004687"/>
    </source>
</evidence>
<dbReference type="Proteomes" id="UP000076858">
    <property type="component" value="Unassembled WGS sequence"/>
</dbReference>
<accession>A0A164MNY2</accession>
<dbReference type="AlphaFoldDB" id="A0A164MNY2"/>
<reference evidence="8 9" key="1">
    <citation type="submission" date="2016-03" db="EMBL/GenBank/DDBJ databases">
        <title>EvidentialGene: Evidence-directed Construction of Genes on Genomes.</title>
        <authorList>
            <person name="Gilbert D.G."/>
            <person name="Choi J.-H."/>
            <person name="Mockaitis K."/>
            <person name="Colbourne J."/>
            <person name="Pfrender M."/>
        </authorList>
    </citation>
    <scope>NUCLEOTIDE SEQUENCE [LARGE SCALE GENOMIC DNA]</scope>
    <source>
        <strain evidence="8 9">Xinb3</strain>
        <tissue evidence="8">Complete organism</tissue>
    </source>
</reference>